<feature type="compositionally biased region" description="Polar residues" evidence="1">
    <location>
        <begin position="192"/>
        <end position="203"/>
    </location>
</feature>
<feature type="region of interest" description="Disordered" evidence="1">
    <location>
        <begin position="429"/>
        <end position="463"/>
    </location>
</feature>
<organism evidence="3 4">
    <name type="scientific">Meloidogyne enterolobii</name>
    <name type="common">Root-knot nematode worm</name>
    <name type="synonym">Meloidogyne mayaguensis</name>
    <dbReference type="NCBI Taxonomy" id="390850"/>
    <lineage>
        <taxon>Eukaryota</taxon>
        <taxon>Metazoa</taxon>
        <taxon>Ecdysozoa</taxon>
        <taxon>Nematoda</taxon>
        <taxon>Chromadorea</taxon>
        <taxon>Rhabditida</taxon>
        <taxon>Tylenchina</taxon>
        <taxon>Tylenchomorpha</taxon>
        <taxon>Tylenchoidea</taxon>
        <taxon>Meloidogynidae</taxon>
        <taxon>Meloidogyninae</taxon>
        <taxon>Meloidogyne</taxon>
    </lineage>
</organism>
<dbReference type="EMBL" id="CAJEWN010000218">
    <property type="protein sequence ID" value="CAD2173477.1"/>
    <property type="molecule type" value="Genomic_DNA"/>
</dbReference>
<sequence length="599" mass="64875">MSLQSMTERHNSTKLFHEKLSMLNDNLIKFLQKQHAKKPYADLTPTLNDYFNHLRTLDQMYSSAPESDLTSPKPAQTASNQFPSFITPVSVGKTSETTLTSTAVTATITPTSTAPTFPLVSPKPLFGGFSQTSKDSKGINSTTTHSTSTFTIPTLPASIASSGSDNLFSLPKTTNSLPVEAPTRKSLKRSADTSIEENGTQKKQLFPSVSANQLPTFPSFSTQKTTGEITLTTPTFTSNITTTTTATVSSAAPPFVFGSSKPAVNLFSGNSLFSTPPVETTKDNNAFVIKPTLFPSFSEKTNGETNSTITKTTSNLITPITSLTSTKTTTSTVPTFSFGGSLSKPFGGSSNLSSNTSKIFETSKENNVSSALKFPSTFPSFFPLDKTTGGLTATTTTTSTTTSTTSTISTFSFGLSSKPSLFGGTSSSLFSSSTTEATKNNNDNEEDGNDKPEEFTPKDNFQPIVPLPSKIETKSGEENEEIVFEARCRLFRFDKADKEYKTRGTGDLKILFDKQKNRYRCVARNSEGLSKLFANFVLFANFKVEKKEKPNCLIWRCKDSSENIEGSDETFLAKFRDGETAQKFSKKVEEIVSGLSSSA</sequence>
<dbReference type="InterPro" id="IPR011993">
    <property type="entry name" value="PH-like_dom_sf"/>
</dbReference>
<dbReference type="Gene3D" id="2.30.29.30">
    <property type="entry name" value="Pleckstrin-homology domain (PH domain)/Phosphotyrosine-binding domain (PTB)"/>
    <property type="match status" value="1"/>
</dbReference>
<feature type="region of interest" description="Disordered" evidence="1">
    <location>
        <begin position="173"/>
        <end position="203"/>
    </location>
</feature>
<dbReference type="InterPro" id="IPR045255">
    <property type="entry name" value="RanBP1-like"/>
</dbReference>
<feature type="domain" description="RanBD1" evidence="2">
    <location>
        <begin position="460"/>
        <end position="597"/>
    </location>
</feature>
<evidence type="ECO:0000256" key="1">
    <source>
        <dbReference type="SAM" id="MobiDB-lite"/>
    </source>
</evidence>
<protein>
    <recommendedName>
        <fullName evidence="2">RanBD1 domain-containing protein</fullName>
    </recommendedName>
</protein>
<reference evidence="3 4" key="1">
    <citation type="submission" date="2020-08" db="EMBL/GenBank/DDBJ databases">
        <authorList>
            <person name="Koutsovoulos G."/>
            <person name="Danchin GJ E."/>
        </authorList>
    </citation>
    <scope>NUCLEOTIDE SEQUENCE [LARGE SCALE GENOMIC DNA]</scope>
</reference>
<gene>
    <name evidence="3" type="ORF">MENT_LOCUS25087</name>
</gene>
<proteinExistence type="predicted"/>
<dbReference type="AlphaFoldDB" id="A0A6V7VEY5"/>
<dbReference type="OrthoDB" id="2357150at2759"/>
<dbReference type="InterPro" id="IPR000156">
    <property type="entry name" value="Ran_bind_dom"/>
</dbReference>
<evidence type="ECO:0000259" key="2">
    <source>
        <dbReference type="PROSITE" id="PS50196"/>
    </source>
</evidence>
<dbReference type="Proteomes" id="UP000580250">
    <property type="component" value="Unassembled WGS sequence"/>
</dbReference>
<dbReference type="SMART" id="SM00160">
    <property type="entry name" value="RanBD"/>
    <property type="match status" value="1"/>
</dbReference>
<dbReference type="SUPFAM" id="SSF50729">
    <property type="entry name" value="PH domain-like"/>
    <property type="match status" value="1"/>
</dbReference>
<evidence type="ECO:0000313" key="3">
    <source>
        <dbReference type="EMBL" id="CAD2173477.1"/>
    </source>
</evidence>
<dbReference type="CDD" id="cd00835">
    <property type="entry name" value="RanBD_family"/>
    <property type="match status" value="1"/>
</dbReference>
<accession>A0A6V7VEY5</accession>
<dbReference type="PANTHER" id="PTHR23138">
    <property type="entry name" value="RAN BINDING PROTEIN"/>
    <property type="match status" value="1"/>
</dbReference>
<comment type="caution">
    <text evidence="3">The sequence shown here is derived from an EMBL/GenBank/DDBJ whole genome shotgun (WGS) entry which is preliminary data.</text>
</comment>
<dbReference type="Pfam" id="PF00638">
    <property type="entry name" value="Ran_BP1"/>
    <property type="match status" value="1"/>
</dbReference>
<name>A0A6V7VEY5_MELEN</name>
<dbReference type="PROSITE" id="PS50196">
    <property type="entry name" value="RANBD1"/>
    <property type="match status" value="1"/>
</dbReference>
<evidence type="ECO:0000313" key="4">
    <source>
        <dbReference type="Proteomes" id="UP000580250"/>
    </source>
</evidence>